<name>A0A9K3LXT5_9STRA</name>
<dbReference type="AlphaFoldDB" id="A0A9K3LXT5"/>
<keyword evidence="1" id="KW-0802">TPR repeat</keyword>
<dbReference type="InterPro" id="IPR019734">
    <property type="entry name" value="TPR_rpt"/>
</dbReference>
<sequence length="401" mass="44892">MPSLVQESYPPHLLAQKLNNRGAYQAEQGYYESAISTYVKALKLSESSANHAPCGCRYCSLNTCMSTSASSSTSSLSPILMRRSCPQGHKSTPRPSSRKASQQQQEQEEDGYYHDDNDVIMMEDEEEVMPFAPVSPSFSVSSSYGTSFTQDPTEEPFNCGGYVYRHALRVHPHTIHYCHNMGVTLSLVIIFNLALAHHLMGIRRNNIKNTGSSSWNNSVPNMDVNYDSKALKKALQLYELAYQLHVDEQQMAATTNCATHHQQREDREEAQEQEGFESKRMGMLRFTMIVSNNLGEIHRVAKNTTKHVMCLQHLLSTIMYMVDGHFLMDNNNNNNNNNNDNQDNRIRSGITSRSNSSSGTTRTSISTFPITTTPTVSTEELDGFLRNASPLMLYDICAGAA</sequence>
<gene>
    <name evidence="4" type="ORF">IV203_019030</name>
    <name evidence="3" type="ORF">IV203_022646</name>
</gene>
<dbReference type="PROSITE" id="PS50005">
    <property type="entry name" value="TPR"/>
    <property type="match status" value="1"/>
</dbReference>
<evidence type="ECO:0000256" key="1">
    <source>
        <dbReference type="PROSITE-ProRule" id="PRU00339"/>
    </source>
</evidence>
<reference evidence="4" key="2">
    <citation type="submission" date="2021-04" db="EMBL/GenBank/DDBJ databases">
        <authorList>
            <person name="Podell S."/>
        </authorList>
    </citation>
    <scope>NUCLEOTIDE SEQUENCE</scope>
    <source>
        <strain evidence="4">Hildebrandi</strain>
    </source>
</reference>
<dbReference type="EMBL" id="JAGRRH010000004">
    <property type="protein sequence ID" value="KAG7370460.1"/>
    <property type="molecule type" value="Genomic_DNA"/>
</dbReference>
<comment type="caution">
    <text evidence="4">The sequence shown here is derived from an EMBL/GenBank/DDBJ whole genome shotgun (WGS) entry which is preliminary data.</text>
</comment>
<keyword evidence="5" id="KW-1185">Reference proteome</keyword>
<evidence type="ECO:0000313" key="4">
    <source>
        <dbReference type="EMBL" id="KAG7370460.1"/>
    </source>
</evidence>
<reference evidence="4" key="1">
    <citation type="journal article" date="2021" name="Sci. Rep.">
        <title>Diploid genomic architecture of Nitzschia inconspicua, an elite biomass production diatom.</title>
        <authorList>
            <person name="Oliver A."/>
            <person name="Podell S."/>
            <person name="Pinowska A."/>
            <person name="Traller J.C."/>
            <person name="Smith S.R."/>
            <person name="McClure R."/>
            <person name="Beliaev A."/>
            <person name="Bohutskyi P."/>
            <person name="Hill E.A."/>
            <person name="Rabines A."/>
            <person name="Zheng H."/>
            <person name="Allen L.Z."/>
            <person name="Kuo A."/>
            <person name="Grigoriev I.V."/>
            <person name="Allen A.E."/>
            <person name="Hazlebeck D."/>
            <person name="Allen E.E."/>
        </authorList>
    </citation>
    <scope>NUCLEOTIDE SEQUENCE</scope>
    <source>
        <strain evidence="4">Hildebrandi</strain>
    </source>
</reference>
<evidence type="ECO:0000256" key="2">
    <source>
        <dbReference type="SAM" id="MobiDB-lite"/>
    </source>
</evidence>
<dbReference type="Proteomes" id="UP000693970">
    <property type="component" value="Unassembled WGS sequence"/>
</dbReference>
<proteinExistence type="predicted"/>
<dbReference type="OrthoDB" id="55458at2759"/>
<feature type="compositionally biased region" description="Polar residues" evidence="2">
    <location>
        <begin position="89"/>
        <end position="101"/>
    </location>
</feature>
<dbReference type="EMBL" id="JAGRRH010000023">
    <property type="protein sequence ID" value="KAG7344638.1"/>
    <property type="molecule type" value="Genomic_DNA"/>
</dbReference>
<evidence type="ECO:0000313" key="5">
    <source>
        <dbReference type="Proteomes" id="UP000693970"/>
    </source>
</evidence>
<evidence type="ECO:0000313" key="3">
    <source>
        <dbReference type="EMBL" id="KAG7344638.1"/>
    </source>
</evidence>
<accession>A0A9K3LXT5</accession>
<feature type="region of interest" description="Disordered" evidence="2">
    <location>
        <begin position="332"/>
        <end position="371"/>
    </location>
</feature>
<feature type="region of interest" description="Disordered" evidence="2">
    <location>
        <begin position="83"/>
        <end position="114"/>
    </location>
</feature>
<protein>
    <submittedName>
        <fullName evidence="4">Uncharacterized protein</fullName>
    </submittedName>
</protein>
<feature type="repeat" description="TPR" evidence="1">
    <location>
        <begin position="15"/>
        <end position="48"/>
    </location>
</feature>
<organism evidence="4 5">
    <name type="scientific">Nitzschia inconspicua</name>
    <dbReference type="NCBI Taxonomy" id="303405"/>
    <lineage>
        <taxon>Eukaryota</taxon>
        <taxon>Sar</taxon>
        <taxon>Stramenopiles</taxon>
        <taxon>Ochrophyta</taxon>
        <taxon>Bacillariophyta</taxon>
        <taxon>Bacillariophyceae</taxon>
        <taxon>Bacillariophycidae</taxon>
        <taxon>Bacillariales</taxon>
        <taxon>Bacillariaceae</taxon>
        <taxon>Nitzschia</taxon>
    </lineage>
</organism>